<dbReference type="RefSeq" id="WP_012455684.1">
    <property type="nucleotide sequence ID" value="NC_010725.1"/>
</dbReference>
<dbReference type="InterPro" id="IPR010998">
    <property type="entry name" value="Integrase_recombinase_N"/>
</dbReference>
<evidence type="ECO:0000256" key="2">
    <source>
        <dbReference type="ARBA" id="ARBA00022908"/>
    </source>
</evidence>
<name>B1Z9L6_METPB</name>
<dbReference type="InterPro" id="IPR002104">
    <property type="entry name" value="Integrase_catalytic"/>
</dbReference>
<dbReference type="STRING" id="441620.Mpop_3853"/>
<feature type="domain" description="Tyr recombinase" evidence="6">
    <location>
        <begin position="260"/>
        <end position="443"/>
    </location>
</feature>
<accession>B1Z9L6</accession>
<dbReference type="Gene3D" id="3.30.160.390">
    <property type="entry name" value="Integrase, DNA-binding domain"/>
    <property type="match status" value="1"/>
</dbReference>
<organism evidence="7 8">
    <name type="scientific">Methylorubrum populi (strain ATCC BAA-705 / NCIMB 13946 / BJ001)</name>
    <name type="common">Methylobacterium populi</name>
    <dbReference type="NCBI Taxonomy" id="441620"/>
    <lineage>
        <taxon>Bacteria</taxon>
        <taxon>Pseudomonadati</taxon>
        <taxon>Pseudomonadota</taxon>
        <taxon>Alphaproteobacteria</taxon>
        <taxon>Hyphomicrobiales</taxon>
        <taxon>Methylobacteriaceae</taxon>
        <taxon>Methylorubrum</taxon>
    </lineage>
</organism>
<dbReference type="AlphaFoldDB" id="B1Z9L6"/>
<evidence type="ECO:0000256" key="5">
    <source>
        <dbReference type="SAM" id="MobiDB-lite"/>
    </source>
</evidence>
<sequence>MKRGNSVRLTRAVVDKAKARPSSYFVWDLDQPGFGLRVQPSGVKAFYVQYRVGRGRTAKLDKLKLGDAGTMRVEDARNEARIKRGLAADGKDPAKERRKLRNSSLVSELIDLYENEGLYCRTGKRQGQPFGEKTKRYTMGRLRNHVVPILGKLNLCNLTEKDVETLFKKVSEGVTATGVGKDRKRDRKGKAGQRSSGSEGGECKAGGGDSAGRRSEVCGGVGAARKVIRDFSSVCSFAVERGLMVSNPVRTARVSKVDGERKSYLTLAMIKRLGKALDDAEQLHGVNPKGPDQIRLWLLTGLRREEGAGLLWDEVDFERNQIVLKRSKSIPERPLTPEALKLLMEIWRKTPKVRGRPASRYVFPAEHGIGHYTGTKRILPLLKRLAGLDELFPHLLRHTLGSSAVSAGLSLRLIGAILGHKNPRSTLVYAHVQDKAALDAAAPVASSIACALVSFRSDAMPCRAAAAGPPPPLVRPGQFVHPAASAPEQTARSSRKESSL</sequence>
<dbReference type="EMBL" id="CP001029">
    <property type="protein sequence ID" value="ACB81980.1"/>
    <property type="molecule type" value="Genomic_DNA"/>
</dbReference>
<dbReference type="PANTHER" id="PTHR30629:SF2">
    <property type="entry name" value="PROPHAGE INTEGRASE INTS-RELATED"/>
    <property type="match status" value="1"/>
</dbReference>
<evidence type="ECO:0000256" key="1">
    <source>
        <dbReference type="ARBA" id="ARBA00008857"/>
    </source>
</evidence>
<dbReference type="InterPro" id="IPR011010">
    <property type="entry name" value="DNA_brk_join_enz"/>
</dbReference>
<dbReference type="KEGG" id="mpo:Mpop_3853"/>
<evidence type="ECO:0000256" key="3">
    <source>
        <dbReference type="ARBA" id="ARBA00023125"/>
    </source>
</evidence>
<dbReference type="GO" id="GO:0003677">
    <property type="term" value="F:DNA binding"/>
    <property type="evidence" value="ECO:0007669"/>
    <property type="project" value="UniProtKB-KW"/>
</dbReference>
<keyword evidence="3" id="KW-0238">DNA-binding</keyword>
<dbReference type="Pfam" id="PF13356">
    <property type="entry name" value="Arm-DNA-bind_3"/>
    <property type="match status" value="1"/>
</dbReference>
<dbReference type="CDD" id="cd00796">
    <property type="entry name" value="INT_Rci_Hp1_C"/>
    <property type="match status" value="1"/>
</dbReference>
<evidence type="ECO:0000256" key="4">
    <source>
        <dbReference type="ARBA" id="ARBA00023172"/>
    </source>
</evidence>
<dbReference type="InterPro" id="IPR050808">
    <property type="entry name" value="Phage_Integrase"/>
</dbReference>
<dbReference type="InterPro" id="IPR038488">
    <property type="entry name" value="Integrase_DNA-bd_sf"/>
</dbReference>
<reference evidence="7" key="1">
    <citation type="submission" date="2008-04" db="EMBL/GenBank/DDBJ databases">
        <title>Complete sequence of chromosome of Methylobacterium populi BJ001.</title>
        <authorList>
            <consortium name="US DOE Joint Genome Institute"/>
            <person name="Copeland A."/>
            <person name="Lucas S."/>
            <person name="Lapidus A."/>
            <person name="Glavina del Rio T."/>
            <person name="Dalin E."/>
            <person name="Tice H."/>
            <person name="Bruce D."/>
            <person name="Goodwin L."/>
            <person name="Pitluck S."/>
            <person name="Chertkov O."/>
            <person name="Brettin T."/>
            <person name="Detter J.C."/>
            <person name="Han C."/>
            <person name="Kuske C.R."/>
            <person name="Schmutz J."/>
            <person name="Larimer F."/>
            <person name="Land M."/>
            <person name="Hauser L."/>
            <person name="Kyrpides N."/>
            <person name="Mikhailova N."/>
            <person name="Marx C."/>
            <person name="Richardson P."/>
        </authorList>
    </citation>
    <scope>NUCLEOTIDE SEQUENCE [LARGE SCALE GENOMIC DNA]</scope>
    <source>
        <strain evidence="7">BJ001</strain>
    </source>
</reference>
<dbReference type="eggNOG" id="COG0582">
    <property type="taxonomic scope" value="Bacteria"/>
</dbReference>
<feature type="region of interest" description="Disordered" evidence="5">
    <location>
        <begin position="466"/>
        <end position="500"/>
    </location>
</feature>
<evidence type="ECO:0000313" key="8">
    <source>
        <dbReference type="Proteomes" id="UP000007136"/>
    </source>
</evidence>
<dbReference type="SUPFAM" id="SSF56349">
    <property type="entry name" value="DNA breaking-rejoining enzymes"/>
    <property type="match status" value="1"/>
</dbReference>
<feature type="region of interest" description="Disordered" evidence="5">
    <location>
        <begin position="177"/>
        <end position="215"/>
    </location>
</feature>
<keyword evidence="4" id="KW-0233">DNA recombination</keyword>
<dbReference type="OrthoDB" id="7615137at2"/>
<dbReference type="HOGENOM" id="CLU_027562_17_7_5"/>
<feature type="compositionally biased region" description="Basic residues" evidence="5">
    <location>
        <begin position="182"/>
        <end position="191"/>
    </location>
</feature>
<comment type="similarity">
    <text evidence="1">Belongs to the 'phage' integrase family.</text>
</comment>
<dbReference type="GO" id="GO:0006310">
    <property type="term" value="P:DNA recombination"/>
    <property type="evidence" value="ECO:0007669"/>
    <property type="project" value="UniProtKB-KW"/>
</dbReference>
<dbReference type="Gene3D" id="1.10.443.10">
    <property type="entry name" value="Intergrase catalytic core"/>
    <property type="match status" value="1"/>
</dbReference>
<evidence type="ECO:0000313" key="7">
    <source>
        <dbReference type="EMBL" id="ACB81980.1"/>
    </source>
</evidence>
<dbReference type="GO" id="GO:0015074">
    <property type="term" value="P:DNA integration"/>
    <property type="evidence" value="ECO:0007669"/>
    <property type="project" value="UniProtKB-KW"/>
</dbReference>
<dbReference type="PROSITE" id="PS51898">
    <property type="entry name" value="TYR_RECOMBINASE"/>
    <property type="match status" value="1"/>
</dbReference>
<feature type="compositionally biased region" description="Gly residues" evidence="5">
    <location>
        <begin position="198"/>
        <end position="210"/>
    </location>
</feature>
<dbReference type="InterPro" id="IPR025166">
    <property type="entry name" value="Integrase_DNA_bind_dom"/>
</dbReference>
<keyword evidence="2" id="KW-0229">DNA integration</keyword>
<dbReference type="InterPro" id="IPR013762">
    <property type="entry name" value="Integrase-like_cat_sf"/>
</dbReference>
<gene>
    <name evidence="7" type="ordered locus">Mpop_3853</name>
</gene>
<dbReference type="Pfam" id="PF00589">
    <property type="entry name" value="Phage_integrase"/>
    <property type="match status" value="1"/>
</dbReference>
<proteinExistence type="inferred from homology"/>
<dbReference type="PANTHER" id="PTHR30629">
    <property type="entry name" value="PROPHAGE INTEGRASE"/>
    <property type="match status" value="1"/>
</dbReference>
<protein>
    <submittedName>
        <fullName evidence="7">Integrase family protein</fullName>
    </submittedName>
</protein>
<evidence type="ECO:0000259" key="6">
    <source>
        <dbReference type="PROSITE" id="PS51898"/>
    </source>
</evidence>
<dbReference type="Gene3D" id="1.10.150.130">
    <property type="match status" value="1"/>
</dbReference>
<dbReference type="Proteomes" id="UP000007136">
    <property type="component" value="Chromosome"/>
</dbReference>